<feature type="transmembrane region" description="Helical" evidence="8">
    <location>
        <begin position="51"/>
        <end position="68"/>
    </location>
</feature>
<keyword evidence="10" id="KW-1185">Reference proteome</keyword>
<dbReference type="InterPro" id="IPR005279">
    <property type="entry name" value="Dipep/tripep_permease"/>
</dbReference>
<keyword evidence="3" id="KW-1003">Cell membrane</keyword>
<name>A0ABZ1GJT2_9ACTN</name>
<protein>
    <submittedName>
        <fullName evidence="9">Oligopeptide:H+ symporter</fullName>
    </submittedName>
</protein>
<keyword evidence="6 8" id="KW-0472">Membrane</keyword>
<feature type="region of interest" description="Disordered" evidence="7">
    <location>
        <begin position="1"/>
        <end position="33"/>
    </location>
</feature>
<keyword evidence="2" id="KW-0813">Transport</keyword>
<evidence type="ECO:0000256" key="5">
    <source>
        <dbReference type="ARBA" id="ARBA00022989"/>
    </source>
</evidence>
<feature type="transmembrane region" description="Helical" evidence="8">
    <location>
        <begin position="357"/>
        <end position="375"/>
    </location>
</feature>
<keyword evidence="5 8" id="KW-1133">Transmembrane helix</keyword>
<dbReference type="PROSITE" id="PS01022">
    <property type="entry name" value="PTR2_1"/>
    <property type="match status" value="1"/>
</dbReference>
<feature type="transmembrane region" description="Helical" evidence="8">
    <location>
        <begin position="276"/>
        <end position="296"/>
    </location>
</feature>
<feature type="transmembrane region" description="Helical" evidence="8">
    <location>
        <begin position="176"/>
        <end position="197"/>
    </location>
</feature>
<feature type="transmembrane region" description="Helical" evidence="8">
    <location>
        <begin position="203"/>
        <end position="222"/>
    </location>
</feature>
<dbReference type="InterPro" id="IPR036259">
    <property type="entry name" value="MFS_trans_sf"/>
</dbReference>
<feature type="transmembrane region" description="Helical" evidence="8">
    <location>
        <begin position="387"/>
        <end position="409"/>
    </location>
</feature>
<sequence>MAAPPQPPTTPTPAPTSAPSPVPAAKNSRAAAGPGLLGRPRWFTTLFGTDIWERFSFYGMTAILVLYATEDTDGGGLGMSAGDASMLYGAYMAAVFLASVPGGWIGDRVLGAHRAVLYGGILIGLGHLSMAVPVAWSLYPGLLLIACGTGLLKPNMASLLSAFYDREDRAGRDAGFAVFYMSVQVSALLAPVVVGVLGEGVNWHLGFGAAALGMGLGLFQYVRGARHFGTTGQAPERSATPAQRTRVFRVGCAATALVVLVYGIDAAAGTFRMVHLMALIGLLCVVLPVVCFWRLLRNPLLTAAERVRVRTYIWLFLASAVFWALFLQSGSAFALFAKHATDREVFGRTVPASWFQAAIPLFVLVLAPLFAWLWTRAGDRVPTAAKYAVGMGAVAAAYLVMAVAATLVADGGRVSPLWLLLSFLLLAGGEVAFAPIGMSATTAIAPATFVSQMVALFWLSGALGGGIGGNALKASGDQVPGSAYFLVLGAVALVTGTVLYLCRRPLTHRLGV</sequence>
<keyword evidence="4 8" id="KW-0812">Transmembrane</keyword>
<gene>
    <name evidence="9" type="ORF">OIE73_10725</name>
</gene>
<evidence type="ECO:0000256" key="1">
    <source>
        <dbReference type="ARBA" id="ARBA00004651"/>
    </source>
</evidence>
<dbReference type="Pfam" id="PF00854">
    <property type="entry name" value="PTR2"/>
    <property type="match status" value="1"/>
</dbReference>
<dbReference type="Proteomes" id="UP001335325">
    <property type="component" value="Chromosome"/>
</dbReference>
<feature type="transmembrane region" description="Helical" evidence="8">
    <location>
        <begin position="312"/>
        <end position="337"/>
    </location>
</feature>
<dbReference type="RefSeq" id="WP_326752362.1">
    <property type="nucleotide sequence ID" value="NZ_CP109134.1"/>
</dbReference>
<feature type="transmembrane region" description="Helical" evidence="8">
    <location>
        <begin position="88"/>
        <end position="106"/>
    </location>
</feature>
<dbReference type="InterPro" id="IPR000109">
    <property type="entry name" value="POT_fam"/>
</dbReference>
<evidence type="ECO:0000256" key="6">
    <source>
        <dbReference type="ARBA" id="ARBA00023136"/>
    </source>
</evidence>
<accession>A0ABZ1GJT2</accession>
<evidence type="ECO:0000256" key="4">
    <source>
        <dbReference type="ARBA" id="ARBA00022692"/>
    </source>
</evidence>
<feature type="transmembrane region" description="Helical" evidence="8">
    <location>
        <begin position="415"/>
        <end position="436"/>
    </location>
</feature>
<dbReference type="InterPro" id="IPR050171">
    <property type="entry name" value="MFS_Transporters"/>
</dbReference>
<dbReference type="PANTHER" id="PTHR23517:SF15">
    <property type="entry name" value="PROTON-DEPENDENT OLIGOPEPTIDE FAMILY TRANSPORT PROTEIN"/>
    <property type="match status" value="1"/>
</dbReference>
<dbReference type="NCBIfam" id="TIGR00924">
    <property type="entry name" value="yjdL_sub1_fam"/>
    <property type="match status" value="1"/>
</dbReference>
<dbReference type="PANTHER" id="PTHR23517">
    <property type="entry name" value="RESISTANCE PROTEIN MDTM, PUTATIVE-RELATED-RELATED"/>
    <property type="match status" value="1"/>
</dbReference>
<reference evidence="9 10" key="1">
    <citation type="submission" date="2022-10" db="EMBL/GenBank/DDBJ databases">
        <title>The complete genomes of actinobacterial strains from the NBC collection.</title>
        <authorList>
            <person name="Joergensen T.S."/>
            <person name="Alvarez Arevalo M."/>
            <person name="Sterndorff E.B."/>
            <person name="Faurdal D."/>
            <person name="Vuksanovic O."/>
            <person name="Mourched A.-S."/>
            <person name="Charusanti P."/>
            <person name="Shaw S."/>
            <person name="Blin K."/>
            <person name="Weber T."/>
        </authorList>
    </citation>
    <scope>NUCLEOTIDE SEQUENCE [LARGE SCALE GENOMIC DNA]</scope>
    <source>
        <strain evidence="9 10">NBC 01753</strain>
    </source>
</reference>
<evidence type="ECO:0000256" key="2">
    <source>
        <dbReference type="ARBA" id="ARBA00022448"/>
    </source>
</evidence>
<dbReference type="GeneID" id="91543049"/>
<feature type="transmembrane region" description="Helical" evidence="8">
    <location>
        <begin position="142"/>
        <end position="164"/>
    </location>
</feature>
<evidence type="ECO:0000256" key="8">
    <source>
        <dbReference type="SAM" id="Phobius"/>
    </source>
</evidence>
<dbReference type="EMBL" id="CP109134">
    <property type="protein sequence ID" value="WSD06200.1"/>
    <property type="molecule type" value="Genomic_DNA"/>
</dbReference>
<feature type="transmembrane region" description="Helical" evidence="8">
    <location>
        <begin position="443"/>
        <end position="463"/>
    </location>
</feature>
<evidence type="ECO:0000256" key="3">
    <source>
        <dbReference type="ARBA" id="ARBA00022475"/>
    </source>
</evidence>
<evidence type="ECO:0000256" key="7">
    <source>
        <dbReference type="SAM" id="MobiDB-lite"/>
    </source>
</evidence>
<dbReference type="InterPro" id="IPR018456">
    <property type="entry name" value="PTR2_symporter_CS"/>
</dbReference>
<feature type="compositionally biased region" description="Pro residues" evidence="7">
    <location>
        <begin position="1"/>
        <end position="22"/>
    </location>
</feature>
<dbReference type="Gene3D" id="1.20.1250.20">
    <property type="entry name" value="MFS general substrate transporter like domains"/>
    <property type="match status" value="1"/>
</dbReference>
<comment type="subcellular location">
    <subcellularLocation>
        <location evidence="1">Cell membrane</location>
        <topology evidence="1">Multi-pass membrane protein</topology>
    </subcellularLocation>
</comment>
<feature type="transmembrane region" description="Helical" evidence="8">
    <location>
        <begin position="247"/>
        <end position="264"/>
    </location>
</feature>
<evidence type="ECO:0000313" key="9">
    <source>
        <dbReference type="EMBL" id="WSD06200.1"/>
    </source>
</evidence>
<dbReference type="SUPFAM" id="SSF103473">
    <property type="entry name" value="MFS general substrate transporter"/>
    <property type="match status" value="1"/>
</dbReference>
<dbReference type="CDD" id="cd17346">
    <property type="entry name" value="MFS_DtpA_like"/>
    <property type="match status" value="1"/>
</dbReference>
<feature type="transmembrane region" description="Helical" evidence="8">
    <location>
        <begin position="115"/>
        <end position="136"/>
    </location>
</feature>
<proteinExistence type="predicted"/>
<feature type="transmembrane region" description="Helical" evidence="8">
    <location>
        <begin position="483"/>
        <end position="502"/>
    </location>
</feature>
<organism evidence="9 10">
    <name type="scientific">Streptomyces hirsutus</name>
    <dbReference type="NCBI Taxonomy" id="35620"/>
    <lineage>
        <taxon>Bacteria</taxon>
        <taxon>Bacillati</taxon>
        <taxon>Actinomycetota</taxon>
        <taxon>Actinomycetes</taxon>
        <taxon>Kitasatosporales</taxon>
        <taxon>Streptomycetaceae</taxon>
        <taxon>Streptomyces</taxon>
    </lineage>
</organism>
<evidence type="ECO:0000313" key="10">
    <source>
        <dbReference type="Proteomes" id="UP001335325"/>
    </source>
</evidence>